<reference evidence="1" key="1">
    <citation type="submission" date="2020-05" db="EMBL/GenBank/DDBJ databases">
        <title>Mycena genomes resolve the evolution of fungal bioluminescence.</title>
        <authorList>
            <person name="Tsai I.J."/>
        </authorList>
    </citation>
    <scope>NUCLEOTIDE SEQUENCE</scope>
    <source>
        <strain evidence="1">171206Taipei</strain>
    </source>
</reference>
<dbReference type="EMBL" id="JACAZF010000005">
    <property type="protein sequence ID" value="KAF7303633.1"/>
    <property type="molecule type" value="Genomic_DNA"/>
</dbReference>
<evidence type="ECO:0000313" key="1">
    <source>
        <dbReference type="EMBL" id="KAF7303633.1"/>
    </source>
</evidence>
<protein>
    <submittedName>
        <fullName evidence="1">Lipase-GDSL domain-containing protein</fullName>
    </submittedName>
</protein>
<dbReference type="OrthoDB" id="3241977at2759"/>
<name>A0A8H6W6P4_9AGAR</name>
<dbReference type="InterPro" id="IPR036514">
    <property type="entry name" value="SGNH_hydro_sf"/>
</dbReference>
<evidence type="ECO:0000313" key="2">
    <source>
        <dbReference type="Proteomes" id="UP000636479"/>
    </source>
</evidence>
<keyword evidence="2" id="KW-1185">Reference proteome</keyword>
<dbReference type="GeneID" id="59345200"/>
<organism evidence="1 2">
    <name type="scientific">Mycena indigotica</name>
    <dbReference type="NCBI Taxonomy" id="2126181"/>
    <lineage>
        <taxon>Eukaryota</taxon>
        <taxon>Fungi</taxon>
        <taxon>Dikarya</taxon>
        <taxon>Basidiomycota</taxon>
        <taxon>Agaricomycotina</taxon>
        <taxon>Agaricomycetes</taxon>
        <taxon>Agaricomycetidae</taxon>
        <taxon>Agaricales</taxon>
        <taxon>Marasmiineae</taxon>
        <taxon>Mycenaceae</taxon>
        <taxon>Mycena</taxon>
    </lineage>
</organism>
<dbReference type="Proteomes" id="UP000636479">
    <property type="component" value="Unassembled WGS sequence"/>
</dbReference>
<accession>A0A8H6W6P4</accession>
<dbReference type="RefSeq" id="XP_037220605.1">
    <property type="nucleotide sequence ID" value="XM_037362684.1"/>
</dbReference>
<proteinExistence type="predicted"/>
<sequence length="298" mass="33334">MIAVTISFFYSSVLARRETRTIEPIAKSIHLWTTDQPWPSLDSFDVTCEVKITLIDWASVLEIDGLELPNDCHIYKPSTRATTNMLFIGDSISSGFSLEDATSPALPLGILDAYPYQTANSLSNNGMDVEVEVVAYPGITLCGGMSDKFFCRSVWDATPFKPSLSVIDFKYVFIALGTNDVVSASEFSKTLLKFIKELLTTPQMKETETVYILHPFIDFTEPLDSLNIENLPLHISYESKPRKDIRIVTVPQSRICQDLNYEHTLDGLHPTVDGHKLIGGNLAKFVFEDLRVPDNLNS</sequence>
<dbReference type="Gene3D" id="3.40.50.1110">
    <property type="entry name" value="SGNH hydrolase"/>
    <property type="match status" value="1"/>
</dbReference>
<comment type="caution">
    <text evidence="1">The sequence shown here is derived from an EMBL/GenBank/DDBJ whole genome shotgun (WGS) entry which is preliminary data.</text>
</comment>
<dbReference type="SUPFAM" id="SSF52266">
    <property type="entry name" value="SGNH hydrolase"/>
    <property type="match status" value="1"/>
</dbReference>
<dbReference type="AlphaFoldDB" id="A0A8H6W6P4"/>
<gene>
    <name evidence="1" type="ORF">MIND_00592600</name>
</gene>